<dbReference type="InterPro" id="IPR024474">
    <property type="entry name" value="Znf_dom_IS66"/>
</dbReference>
<dbReference type="InterPro" id="IPR024463">
    <property type="entry name" value="Transposase_TnpC_homeodom"/>
</dbReference>
<dbReference type="Proteomes" id="UP000032303">
    <property type="component" value="Chromosome 1"/>
</dbReference>
<dbReference type="EMBL" id="CP005973">
    <property type="protein sequence ID" value="AJR05508.1"/>
    <property type="molecule type" value="Genomic_DNA"/>
</dbReference>
<dbReference type="HOGENOM" id="CLU_023034_7_5_6"/>
<dbReference type="Pfam" id="PF13005">
    <property type="entry name" value="zf-IS66"/>
    <property type="match status" value="1"/>
</dbReference>
<name>A0A0C5WEG9_9GAMM</name>
<dbReference type="STRING" id="658445.H744_1c0483"/>
<dbReference type="Pfam" id="PF13007">
    <property type="entry name" value="LZ_Tnp_IS66"/>
    <property type="match status" value="1"/>
</dbReference>
<dbReference type="AlphaFoldDB" id="A0A0C5WEG9"/>
<feature type="domain" description="Transposase IS66 zinc-finger binding" evidence="1">
    <location>
        <begin position="112"/>
        <end position="156"/>
    </location>
</feature>
<evidence type="ECO:0000313" key="4">
    <source>
        <dbReference type="Proteomes" id="UP000032303"/>
    </source>
</evidence>
<dbReference type="KEGG" id="pgb:H744_1c0483"/>
<evidence type="ECO:0000259" key="1">
    <source>
        <dbReference type="Pfam" id="PF13005"/>
    </source>
</evidence>
<feature type="domain" description="Transposase TnpC homeodomain" evidence="2">
    <location>
        <begin position="38"/>
        <end position="104"/>
    </location>
</feature>
<dbReference type="PATRIC" id="fig|658445.3.peg.527"/>
<keyword evidence="4" id="KW-1185">Reference proteome</keyword>
<gene>
    <name evidence="3" type="ORF">H744_1c0483</name>
</gene>
<accession>A0A0C5WEG9</accession>
<reference evidence="3 4" key="1">
    <citation type="submission" date="2013-05" db="EMBL/GenBank/DDBJ databases">
        <title>Complete genome sequence of the lipase-producing bacterium Photobacterium gaetbulicola Gung47.</title>
        <authorList>
            <person name="Kim Y.-O."/>
        </authorList>
    </citation>
    <scope>NUCLEOTIDE SEQUENCE [LARGE SCALE GENOMIC DNA]</scope>
    <source>
        <strain evidence="3 4">Gung47</strain>
    </source>
</reference>
<evidence type="ECO:0000259" key="2">
    <source>
        <dbReference type="Pfam" id="PF13007"/>
    </source>
</evidence>
<evidence type="ECO:0000313" key="3">
    <source>
        <dbReference type="EMBL" id="AJR05508.1"/>
    </source>
</evidence>
<protein>
    <submittedName>
        <fullName evidence="3">Putative Transposase IS66</fullName>
    </submittedName>
</protein>
<proteinExistence type="predicted"/>
<organism evidence="3 4">
    <name type="scientific">Photobacterium gaetbulicola Gung47</name>
    <dbReference type="NCBI Taxonomy" id="658445"/>
    <lineage>
        <taxon>Bacteria</taxon>
        <taxon>Pseudomonadati</taxon>
        <taxon>Pseudomonadota</taxon>
        <taxon>Gammaproteobacteria</taxon>
        <taxon>Vibrionales</taxon>
        <taxon>Vibrionaceae</taxon>
        <taxon>Photobacterium</taxon>
    </lineage>
</organism>
<sequence length="177" mass="20444">MQKELDKPVGISPEIQAYIDDLVQNISQQYESRIAEMWEQFRLTKAKRYLPQSEKFPAQGCLFNEADSLTDTGLSDDEPEMETVTYTRKRGRKPINPDLPREVIEYDLPEDEKICPCSQSQLHAIGVESSEQLEIIPKQVKVLRQERKKYACRHCENHGESRKITIASMPRQAPLLP</sequence>